<dbReference type="PANTHER" id="PTHR43818:SF11">
    <property type="entry name" value="BCDNA.GH03377"/>
    <property type="match status" value="1"/>
</dbReference>
<protein>
    <recommendedName>
        <fullName evidence="10">Gfo/Idh/MocA-like oxidoreductase N-terminal domain-containing protein</fullName>
    </recommendedName>
</protein>
<evidence type="ECO:0000256" key="2">
    <source>
        <dbReference type="ARBA" id="ARBA00023002"/>
    </source>
</evidence>
<organism evidence="5 9">
    <name type="scientific">Didymodactylos carnosus</name>
    <dbReference type="NCBI Taxonomy" id="1234261"/>
    <lineage>
        <taxon>Eukaryota</taxon>
        <taxon>Metazoa</taxon>
        <taxon>Spiralia</taxon>
        <taxon>Gnathifera</taxon>
        <taxon>Rotifera</taxon>
        <taxon>Eurotatoria</taxon>
        <taxon>Bdelloidea</taxon>
        <taxon>Philodinida</taxon>
        <taxon>Philodinidae</taxon>
        <taxon>Didymodactylos</taxon>
    </lineage>
</organism>
<evidence type="ECO:0000256" key="1">
    <source>
        <dbReference type="ARBA" id="ARBA00010928"/>
    </source>
</evidence>
<evidence type="ECO:0000313" key="9">
    <source>
        <dbReference type="Proteomes" id="UP000663829"/>
    </source>
</evidence>
<sequence>MPAPPPVLILGTLPIVEICVPLLRQFGFQVIHLWSPKRFTSLTTKLVQDQLKLDSYSCSTYSFEQIFDTSSQPLLVWICVEPDQHLSLISKIIEQKHHFVCMSPFTLDSRELSQIVQKSMFNKTVLSCLCYPLAFLPTYIKLKRMLQDEKENIGDLLLVDLRIKCSPLVPTSDSSYWLNDTMLGGVLTRFGSLSLALICYLFGSSHTILSVNNAQIKTYQQNSRIDDYCSFQLNYSSNLTVNITINSNAHCSYTQELIIYCSKASLIVQDYKLAIKRCDVNIEDPPRTIIDSYHSETGEKYLKQAKLYPELPMYYIQSLYYFFAYYSCTAQCYQQHKTSDVCQEIPVSQDLTGKPNPYHCYVFRSAIVLNDDETDDLVSPSTLDRLNHSSELLDLLKNRHLRSMIKNLDKSSNPSRDIQQAMMEPIFTQFVEQLLTIVENRQTNLH</sequence>
<dbReference type="AlphaFoldDB" id="A0A813X688"/>
<dbReference type="GO" id="GO:0016491">
    <property type="term" value="F:oxidoreductase activity"/>
    <property type="evidence" value="ECO:0007669"/>
    <property type="project" value="UniProtKB-KW"/>
</dbReference>
<evidence type="ECO:0000259" key="3">
    <source>
        <dbReference type="Pfam" id="PF21373"/>
    </source>
</evidence>
<accession>A0A813X688</accession>
<evidence type="ECO:0000313" key="5">
    <source>
        <dbReference type="EMBL" id="CAF0867048.1"/>
    </source>
</evidence>
<dbReference type="EMBL" id="CAJNOK010004786">
    <property type="protein sequence ID" value="CAF0949642.1"/>
    <property type="molecule type" value="Genomic_DNA"/>
</dbReference>
<comment type="similarity">
    <text evidence="1">Belongs to the Gfo/Idh/MocA family.</text>
</comment>
<dbReference type="Proteomes" id="UP000677228">
    <property type="component" value="Unassembled WGS sequence"/>
</dbReference>
<dbReference type="Pfam" id="PF21373">
    <property type="entry name" value="ZNHIT3_C"/>
    <property type="match status" value="1"/>
</dbReference>
<evidence type="ECO:0000313" key="6">
    <source>
        <dbReference type="EMBL" id="CAF0949642.1"/>
    </source>
</evidence>
<evidence type="ECO:0008006" key="10">
    <source>
        <dbReference type="Google" id="ProtNLM"/>
    </source>
</evidence>
<dbReference type="InterPro" id="IPR050463">
    <property type="entry name" value="Gfo/Idh/MocA_oxidrdct_glycsds"/>
</dbReference>
<dbReference type="Gene3D" id="3.30.360.10">
    <property type="entry name" value="Dihydrodipicolinate Reductase, domain 2"/>
    <property type="match status" value="1"/>
</dbReference>
<dbReference type="InterPro" id="IPR036291">
    <property type="entry name" value="NAD(P)-bd_dom_sf"/>
</dbReference>
<reference evidence="5" key="1">
    <citation type="submission" date="2021-02" db="EMBL/GenBank/DDBJ databases">
        <authorList>
            <person name="Nowell W R."/>
        </authorList>
    </citation>
    <scope>NUCLEOTIDE SEQUENCE</scope>
</reference>
<keyword evidence="9" id="KW-1185">Reference proteome</keyword>
<dbReference type="InterPro" id="IPR055170">
    <property type="entry name" value="GFO_IDH_MocA-like_dom"/>
</dbReference>
<dbReference type="EMBL" id="CAJOBA010004791">
    <property type="protein sequence ID" value="CAF3723985.1"/>
    <property type="molecule type" value="Genomic_DNA"/>
</dbReference>
<feature type="domain" description="GFO/IDH/MocA-like oxidoreductase" evidence="4">
    <location>
        <begin position="141"/>
        <end position="266"/>
    </location>
</feature>
<gene>
    <name evidence="5" type="ORF">GPM918_LOCUS6896</name>
    <name evidence="6" type="ORF">OVA965_LOCUS12083</name>
    <name evidence="7" type="ORF">SRO942_LOCUS6896</name>
    <name evidence="8" type="ORF">TMI583_LOCUS12087</name>
</gene>
<dbReference type="SUPFAM" id="SSF55347">
    <property type="entry name" value="Glyceraldehyde-3-phosphate dehydrogenase-like, C-terminal domain"/>
    <property type="match status" value="1"/>
</dbReference>
<dbReference type="Proteomes" id="UP000663829">
    <property type="component" value="Unassembled WGS sequence"/>
</dbReference>
<feature type="domain" description="Zinc finger HIT" evidence="3">
    <location>
        <begin position="383"/>
        <end position="438"/>
    </location>
</feature>
<dbReference type="EMBL" id="CAJOBC010001090">
    <property type="protein sequence ID" value="CAF3654530.1"/>
    <property type="molecule type" value="Genomic_DNA"/>
</dbReference>
<evidence type="ECO:0000313" key="7">
    <source>
        <dbReference type="EMBL" id="CAF3654530.1"/>
    </source>
</evidence>
<dbReference type="SUPFAM" id="SSF51735">
    <property type="entry name" value="NAD(P)-binding Rossmann-fold domains"/>
    <property type="match status" value="1"/>
</dbReference>
<dbReference type="OrthoDB" id="446809at2759"/>
<evidence type="ECO:0000313" key="8">
    <source>
        <dbReference type="EMBL" id="CAF3723985.1"/>
    </source>
</evidence>
<dbReference type="Gene3D" id="3.40.50.720">
    <property type="entry name" value="NAD(P)-binding Rossmann-like Domain"/>
    <property type="match status" value="1"/>
</dbReference>
<dbReference type="Proteomes" id="UP000682733">
    <property type="component" value="Unassembled WGS sequence"/>
</dbReference>
<proteinExistence type="inferred from homology"/>
<keyword evidence="2" id="KW-0560">Oxidoreductase</keyword>
<name>A0A813X688_9BILA</name>
<evidence type="ECO:0000259" key="4">
    <source>
        <dbReference type="Pfam" id="PF22725"/>
    </source>
</evidence>
<dbReference type="EMBL" id="CAJNOQ010001090">
    <property type="protein sequence ID" value="CAF0867048.1"/>
    <property type="molecule type" value="Genomic_DNA"/>
</dbReference>
<dbReference type="Pfam" id="PF22725">
    <property type="entry name" value="GFO_IDH_MocA_C3"/>
    <property type="match status" value="1"/>
</dbReference>
<comment type="caution">
    <text evidence="5">The sequence shown here is derived from an EMBL/GenBank/DDBJ whole genome shotgun (WGS) entry which is preliminary data.</text>
</comment>
<dbReference type="InterPro" id="IPR048371">
    <property type="entry name" value="ZNHIT3_C"/>
</dbReference>
<dbReference type="PANTHER" id="PTHR43818">
    <property type="entry name" value="BCDNA.GH03377"/>
    <property type="match status" value="1"/>
</dbReference>
<dbReference type="Proteomes" id="UP000681722">
    <property type="component" value="Unassembled WGS sequence"/>
</dbReference>